<dbReference type="InterPro" id="IPR044992">
    <property type="entry name" value="ChyE-like"/>
</dbReference>
<dbReference type="InterPro" id="IPR017926">
    <property type="entry name" value="GATASE"/>
</dbReference>
<dbReference type="GeneID" id="95394745"/>
<evidence type="ECO:0000313" key="2">
    <source>
        <dbReference type="EMBL" id="MBB3732727.1"/>
    </source>
</evidence>
<reference evidence="2 3" key="1">
    <citation type="submission" date="2020-08" db="EMBL/GenBank/DDBJ databases">
        <title>Sequencing the genomes of 1000 actinobacteria strains.</title>
        <authorList>
            <person name="Klenk H.-P."/>
        </authorList>
    </citation>
    <scope>NUCLEOTIDE SEQUENCE [LARGE SCALE GENOMIC DNA]</scope>
    <source>
        <strain evidence="2 3">DSM 44320</strain>
    </source>
</reference>
<dbReference type="PANTHER" id="PTHR42695">
    <property type="entry name" value="GLUTAMINE AMIDOTRANSFERASE YLR126C-RELATED"/>
    <property type="match status" value="1"/>
</dbReference>
<dbReference type="EMBL" id="JACIBV010000001">
    <property type="protein sequence ID" value="MBB3732727.1"/>
    <property type="molecule type" value="Genomic_DNA"/>
</dbReference>
<dbReference type="PROSITE" id="PS51273">
    <property type="entry name" value="GATASE_TYPE_1"/>
    <property type="match status" value="1"/>
</dbReference>
<keyword evidence="2" id="KW-0315">Glutamine amidotransferase</keyword>
<dbReference type="RefSeq" id="WP_183659723.1">
    <property type="nucleotide sequence ID" value="NZ_BAAAXX010000140.1"/>
</dbReference>
<dbReference type="AlphaFoldDB" id="A0A7W5YSR7"/>
<dbReference type="PANTHER" id="PTHR42695:SF5">
    <property type="entry name" value="GLUTAMINE AMIDOTRANSFERASE YLR126C-RELATED"/>
    <property type="match status" value="1"/>
</dbReference>
<evidence type="ECO:0000259" key="1">
    <source>
        <dbReference type="Pfam" id="PF00117"/>
    </source>
</evidence>
<gene>
    <name evidence="2" type="ORF">FHR33_008587</name>
</gene>
<name>A0A7W5YSR7_9ACTN</name>
<dbReference type="CDD" id="cd01741">
    <property type="entry name" value="GATase1_1"/>
    <property type="match status" value="1"/>
</dbReference>
<feature type="domain" description="Glutamine amidotransferase" evidence="1">
    <location>
        <begin position="26"/>
        <end position="183"/>
    </location>
</feature>
<sequence>MRDVLIVQNAASGGPRRLGEWLTDDGLELEVVRAFEGAAVPEELGERALVVLGGGYLPSEDGRAPWLAATRTLVREALDEGRPYLGVCLGGQMLAEVAGGLVKGDAGEPENGSTAITLRPEAAGDALFHGLPEVVTAIEHHKDAVVELPPDAVWLAETEACPYQAFRVGAAAWGVQFHPEVWPERILEWDDRGFDLAELHRRALLDEPSATPVWREVARRFSGVSRNS</sequence>
<keyword evidence="3" id="KW-1185">Reference proteome</keyword>
<dbReference type="SUPFAM" id="SSF52317">
    <property type="entry name" value="Class I glutamine amidotransferase-like"/>
    <property type="match status" value="1"/>
</dbReference>
<evidence type="ECO:0000313" key="3">
    <source>
        <dbReference type="Proteomes" id="UP000579945"/>
    </source>
</evidence>
<comment type="caution">
    <text evidence="2">The sequence shown here is derived from an EMBL/GenBank/DDBJ whole genome shotgun (WGS) entry which is preliminary data.</text>
</comment>
<dbReference type="Proteomes" id="UP000579945">
    <property type="component" value="Unassembled WGS sequence"/>
</dbReference>
<dbReference type="InterPro" id="IPR029062">
    <property type="entry name" value="Class_I_gatase-like"/>
</dbReference>
<dbReference type="Gene3D" id="3.40.50.880">
    <property type="match status" value="1"/>
</dbReference>
<accession>A0A7W5YSR7</accession>
<keyword evidence="2" id="KW-0808">Transferase</keyword>
<organism evidence="2 3">
    <name type="scientific">Nonomuraea dietziae</name>
    <dbReference type="NCBI Taxonomy" id="65515"/>
    <lineage>
        <taxon>Bacteria</taxon>
        <taxon>Bacillati</taxon>
        <taxon>Actinomycetota</taxon>
        <taxon>Actinomycetes</taxon>
        <taxon>Streptosporangiales</taxon>
        <taxon>Streptosporangiaceae</taxon>
        <taxon>Nonomuraea</taxon>
    </lineage>
</organism>
<protein>
    <submittedName>
        <fullName evidence="2">GMP synthase-like glutamine amidotransferase</fullName>
    </submittedName>
</protein>
<dbReference type="Pfam" id="PF00117">
    <property type="entry name" value="GATase"/>
    <property type="match status" value="1"/>
</dbReference>
<dbReference type="GO" id="GO:0005829">
    <property type="term" value="C:cytosol"/>
    <property type="evidence" value="ECO:0007669"/>
    <property type="project" value="TreeGrafter"/>
</dbReference>
<dbReference type="GO" id="GO:0016740">
    <property type="term" value="F:transferase activity"/>
    <property type="evidence" value="ECO:0007669"/>
    <property type="project" value="UniProtKB-KW"/>
</dbReference>
<proteinExistence type="predicted"/>